<dbReference type="PANTHER" id="PTHR43630:SF1">
    <property type="entry name" value="POLY-BETA-1,6-N-ACETYL-D-GLUCOSAMINE SYNTHASE"/>
    <property type="match status" value="1"/>
</dbReference>
<dbReference type="GO" id="GO:0016740">
    <property type="term" value="F:transferase activity"/>
    <property type="evidence" value="ECO:0007669"/>
    <property type="project" value="UniProtKB-KW"/>
</dbReference>
<dbReference type="InterPro" id="IPR029044">
    <property type="entry name" value="Nucleotide-diphossugar_trans"/>
</dbReference>
<protein>
    <submittedName>
        <fullName evidence="5">Glycosyl transferase family 2</fullName>
    </submittedName>
</protein>
<accession>A0ABQ1WBM9</accession>
<proteinExistence type="inferred from homology"/>
<dbReference type="Pfam" id="PF00535">
    <property type="entry name" value="Glycos_transf_2"/>
    <property type="match status" value="1"/>
</dbReference>
<dbReference type="RefSeq" id="WP_011710734.1">
    <property type="nucleotide sequence ID" value="NZ_BMIX01000001.1"/>
</dbReference>
<comment type="similarity">
    <text evidence="1">Belongs to the glycosyltransferase 2 family.</text>
</comment>
<gene>
    <name evidence="5" type="ORF">GCM10011532_00240</name>
</gene>
<evidence type="ECO:0000259" key="4">
    <source>
        <dbReference type="Pfam" id="PF00535"/>
    </source>
</evidence>
<name>A0ABQ1WBM9_9FLAO</name>
<keyword evidence="2" id="KW-0328">Glycosyltransferase</keyword>
<evidence type="ECO:0000313" key="5">
    <source>
        <dbReference type="EMBL" id="GGG21175.1"/>
    </source>
</evidence>
<dbReference type="SUPFAM" id="SSF53448">
    <property type="entry name" value="Nucleotide-diphospho-sugar transferases"/>
    <property type="match status" value="1"/>
</dbReference>
<evidence type="ECO:0000256" key="3">
    <source>
        <dbReference type="ARBA" id="ARBA00022679"/>
    </source>
</evidence>
<evidence type="ECO:0000256" key="1">
    <source>
        <dbReference type="ARBA" id="ARBA00006739"/>
    </source>
</evidence>
<dbReference type="CDD" id="cd06423">
    <property type="entry name" value="CESA_like"/>
    <property type="match status" value="1"/>
</dbReference>
<comment type="caution">
    <text evidence="5">The sequence shown here is derived from an EMBL/GenBank/DDBJ whole genome shotgun (WGS) entry which is preliminary data.</text>
</comment>
<feature type="domain" description="Glycosyltransferase 2-like" evidence="4">
    <location>
        <begin position="4"/>
        <end position="146"/>
    </location>
</feature>
<sequence>MLISIIIPAYNEEKFISYCLDSMINQTRKPDELIIIDDNSTDFTYETALKYSNKYNWIKVFKNNFGKSEHSPGAKIVNTFYFGISKIKNDYDLIGKFDADIVLPKNYFEEIEREFQLNEKVGMCSGLIFIKDSNNHWVHENISDKSHIRGPIKLYSKKCFKWIDGLRTSIGWDSVDILLANFYGFETKTVKTLHVKHLRPTWKSYKKKTKFLQGEALYRMRYGYVLSLLTALKMSMKQKDIKLLYTYIKGYFNASKNKLPFIVSKEEGDFIRKYRWTNIRKKFT</sequence>
<dbReference type="Proteomes" id="UP000605733">
    <property type="component" value="Unassembled WGS sequence"/>
</dbReference>
<dbReference type="Gene3D" id="3.90.550.10">
    <property type="entry name" value="Spore Coat Polysaccharide Biosynthesis Protein SpsA, Chain A"/>
    <property type="match status" value="1"/>
</dbReference>
<evidence type="ECO:0000256" key="2">
    <source>
        <dbReference type="ARBA" id="ARBA00022676"/>
    </source>
</evidence>
<evidence type="ECO:0000313" key="6">
    <source>
        <dbReference type="Proteomes" id="UP000605733"/>
    </source>
</evidence>
<keyword evidence="3 5" id="KW-0808">Transferase</keyword>
<dbReference type="EMBL" id="BMIX01000001">
    <property type="protein sequence ID" value="GGG21175.1"/>
    <property type="molecule type" value="Genomic_DNA"/>
</dbReference>
<organism evidence="5 6">
    <name type="scientific">Christiangramia forsetii</name>
    <dbReference type="NCBI Taxonomy" id="411153"/>
    <lineage>
        <taxon>Bacteria</taxon>
        <taxon>Pseudomonadati</taxon>
        <taxon>Bacteroidota</taxon>
        <taxon>Flavobacteriia</taxon>
        <taxon>Flavobacteriales</taxon>
        <taxon>Flavobacteriaceae</taxon>
        <taxon>Christiangramia</taxon>
    </lineage>
</organism>
<keyword evidence="6" id="KW-1185">Reference proteome</keyword>
<dbReference type="PANTHER" id="PTHR43630">
    <property type="entry name" value="POLY-BETA-1,6-N-ACETYL-D-GLUCOSAMINE SYNTHASE"/>
    <property type="match status" value="1"/>
</dbReference>
<dbReference type="InterPro" id="IPR001173">
    <property type="entry name" value="Glyco_trans_2-like"/>
</dbReference>
<reference evidence="6" key="1">
    <citation type="journal article" date="2019" name="Int. J. Syst. Evol. Microbiol.">
        <title>The Global Catalogue of Microorganisms (GCM) 10K type strain sequencing project: providing services to taxonomists for standard genome sequencing and annotation.</title>
        <authorList>
            <consortium name="The Broad Institute Genomics Platform"/>
            <consortium name="The Broad Institute Genome Sequencing Center for Infectious Disease"/>
            <person name="Wu L."/>
            <person name="Ma J."/>
        </authorList>
    </citation>
    <scope>NUCLEOTIDE SEQUENCE [LARGE SCALE GENOMIC DNA]</scope>
    <source>
        <strain evidence="6">CGMCC 1.15422</strain>
    </source>
</reference>